<dbReference type="AlphaFoldDB" id="K3WLL1"/>
<dbReference type="eggNOG" id="ENOG502S25Q">
    <property type="taxonomic scope" value="Eukaryota"/>
</dbReference>
<reference evidence="2" key="2">
    <citation type="submission" date="2010-04" db="EMBL/GenBank/DDBJ databases">
        <authorList>
            <person name="Buell R."/>
            <person name="Hamilton J."/>
            <person name="Hostetler J."/>
        </authorList>
    </citation>
    <scope>NUCLEOTIDE SEQUENCE [LARGE SCALE GENOMIC DNA]</scope>
    <source>
        <strain evidence="2">DAOM:BR144</strain>
    </source>
</reference>
<protein>
    <submittedName>
        <fullName evidence="1">Uncharacterized protein</fullName>
    </submittedName>
</protein>
<evidence type="ECO:0000313" key="1">
    <source>
        <dbReference type="EnsemblProtists" id="PYU1_T005853"/>
    </source>
</evidence>
<dbReference type="InParanoid" id="K3WLL1"/>
<dbReference type="VEuPathDB" id="FungiDB:PYU1_G005841"/>
<reference evidence="1" key="3">
    <citation type="submission" date="2015-02" db="UniProtKB">
        <authorList>
            <consortium name="EnsemblProtists"/>
        </authorList>
    </citation>
    <scope>IDENTIFICATION</scope>
    <source>
        <strain evidence="1">DAOM BR144</strain>
    </source>
</reference>
<dbReference type="HOGENOM" id="CLU_1810033_0_0_1"/>
<proteinExistence type="predicted"/>
<evidence type="ECO:0000313" key="2">
    <source>
        <dbReference type="Proteomes" id="UP000019132"/>
    </source>
</evidence>
<dbReference type="PANTHER" id="PTHR35213:SF3">
    <property type="entry name" value="MYB-LIKE DOMAIN-CONTAINING PROTEIN"/>
    <property type="match status" value="1"/>
</dbReference>
<organism evidence="1 2">
    <name type="scientific">Globisporangium ultimum (strain ATCC 200006 / CBS 805.95 / DAOM BR144)</name>
    <name type="common">Pythium ultimum</name>
    <dbReference type="NCBI Taxonomy" id="431595"/>
    <lineage>
        <taxon>Eukaryota</taxon>
        <taxon>Sar</taxon>
        <taxon>Stramenopiles</taxon>
        <taxon>Oomycota</taxon>
        <taxon>Peronosporomycetes</taxon>
        <taxon>Pythiales</taxon>
        <taxon>Pythiaceae</taxon>
        <taxon>Globisporangium</taxon>
    </lineage>
</organism>
<dbReference type="PANTHER" id="PTHR35213">
    <property type="entry name" value="RING-TYPE DOMAIN-CONTAINING PROTEIN-RELATED"/>
    <property type="match status" value="1"/>
</dbReference>
<dbReference type="Proteomes" id="UP000019132">
    <property type="component" value="Unassembled WGS sequence"/>
</dbReference>
<keyword evidence="2" id="KW-1185">Reference proteome</keyword>
<reference evidence="2" key="1">
    <citation type="journal article" date="2010" name="Genome Biol.">
        <title>Genome sequence of the necrotrophic plant pathogen Pythium ultimum reveals original pathogenicity mechanisms and effector repertoire.</title>
        <authorList>
            <person name="Levesque C.A."/>
            <person name="Brouwer H."/>
            <person name="Cano L."/>
            <person name="Hamilton J.P."/>
            <person name="Holt C."/>
            <person name="Huitema E."/>
            <person name="Raffaele S."/>
            <person name="Robideau G.P."/>
            <person name="Thines M."/>
            <person name="Win J."/>
            <person name="Zerillo M.M."/>
            <person name="Beakes G.W."/>
            <person name="Boore J.L."/>
            <person name="Busam D."/>
            <person name="Dumas B."/>
            <person name="Ferriera S."/>
            <person name="Fuerstenberg S.I."/>
            <person name="Gachon C.M."/>
            <person name="Gaulin E."/>
            <person name="Govers F."/>
            <person name="Grenville-Briggs L."/>
            <person name="Horner N."/>
            <person name="Hostetler J."/>
            <person name="Jiang R.H."/>
            <person name="Johnson J."/>
            <person name="Krajaejun T."/>
            <person name="Lin H."/>
            <person name="Meijer H.J."/>
            <person name="Moore B."/>
            <person name="Morris P."/>
            <person name="Phuntmart V."/>
            <person name="Puiu D."/>
            <person name="Shetty J."/>
            <person name="Stajich J.E."/>
            <person name="Tripathy S."/>
            <person name="Wawra S."/>
            <person name="van West P."/>
            <person name="Whitty B.R."/>
            <person name="Coutinho P.M."/>
            <person name="Henrissat B."/>
            <person name="Martin F."/>
            <person name="Thomas P.D."/>
            <person name="Tyler B.M."/>
            <person name="De Vries R.P."/>
            <person name="Kamoun S."/>
            <person name="Yandell M."/>
            <person name="Tisserat N."/>
            <person name="Buell C.R."/>
        </authorList>
    </citation>
    <scope>NUCLEOTIDE SEQUENCE</scope>
    <source>
        <strain evidence="2">DAOM:BR144</strain>
    </source>
</reference>
<dbReference type="EnsemblProtists" id="PYU1_T005853">
    <property type="protein sequence ID" value="PYU1_T005853"/>
    <property type="gene ID" value="PYU1_G005841"/>
</dbReference>
<name>K3WLL1_GLOUD</name>
<accession>K3WLL1</accession>
<sequence length="143" mass="16924">MGTASSTDRVLTFLQNARVQNIPVRSGKWNPEEEEYLRKLVELFCLGVLDDVEQKSSMRAWLSKMLNCCPMRISKKQMNGEKFIGKAKFKKNIELIQQMTQEHYDEACDEVHRLRSSFLKHWAKDEFAKRTTRDKPTSFEEWF</sequence>
<dbReference type="EMBL" id="GL376573">
    <property type="status" value="NOT_ANNOTATED_CDS"/>
    <property type="molecule type" value="Genomic_DNA"/>
</dbReference>